<proteinExistence type="predicted"/>
<feature type="region of interest" description="Disordered" evidence="1">
    <location>
        <begin position="1"/>
        <end position="41"/>
    </location>
</feature>
<gene>
    <name evidence="2" type="ORF">ACFR99_12220</name>
</gene>
<reference evidence="2 3" key="1">
    <citation type="journal article" date="2019" name="Int. J. Syst. Evol. Microbiol.">
        <title>The Global Catalogue of Microorganisms (GCM) 10K type strain sequencing project: providing services to taxonomists for standard genome sequencing and annotation.</title>
        <authorList>
            <consortium name="The Broad Institute Genomics Platform"/>
            <consortium name="The Broad Institute Genome Sequencing Center for Infectious Disease"/>
            <person name="Wu L."/>
            <person name="Ma J."/>
        </authorList>
    </citation>
    <scope>NUCLEOTIDE SEQUENCE [LARGE SCALE GENOMIC DNA]</scope>
    <source>
        <strain evidence="2 3">CGMCC 1.12230</strain>
    </source>
</reference>
<evidence type="ECO:0000256" key="1">
    <source>
        <dbReference type="SAM" id="MobiDB-lite"/>
    </source>
</evidence>
<name>A0ABD6BGW1_9EURY</name>
<comment type="caution">
    <text evidence="2">The sequence shown here is derived from an EMBL/GenBank/DDBJ whole genome shotgun (WGS) entry which is preliminary data.</text>
</comment>
<accession>A0ABD6BGW1</accession>
<keyword evidence="3" id="KW-1185">Reference proteome</keyword>
<dbReference type="EMBL" id="JBHUDI010000006">
    <property type="protein sequence ID" value="MFD1564314.1"/>
    <property type="molecule type" value="Genomic_DNA"/>
</dbReference>
<feature type="compositionally biased region" description="Polar residues" evidence="1">
    <location>
        <begin position="14"/>
        <end position="32"/>
    </location>
</feature>
<dbReference type="Gene3D" id="1.50.10.20">
    <property type="match status" value="1"/>
</dbReference>
<dbReference type="Proteomes" id="UP001597076">
    <property type="component" value="Unassembled WGS sequence"/>
</dbReference>
<evidence type="ECO:0000313" key="2">
    <source>
        <dbReference type="EMBL" id="MFD1564314.1"/>
    </source>
</evidence>
<evidence type="ECO:0000313" key="3">
    <source>
        <dbReference type="Proteomes" id="UP001597076"/>
    </source>
</evidence>
<dbReference type="SUPFAM" id="SSF48239">
    <property type="entry name" value="Terpenoid cyclases/Protein prenyltransferases"/>
    <property type="match status" value="1"/>
</dbReference>
<dbReference type="AlphaFoldDB" id="A0ABD6BGW1"/>
<dbReference type="RefSeq" id="WP_390287740.1">
    <property type="nucleotide sequence ID" value="NZ_JBHUDI010000006.1"/>
</dbReference>
<organism evidence="2 3">
    <name type="scientific">Haloarchaeobius amylolyticus</name>
    <dbReference type="NCBI Taxonomy" id="1198296"/>
    <lineage>
        <taxon>Archaea</taxon>
        <taxon>Methanobacteriati</taxon>
        <taxon>Methanobacteriota</taxon>
        <taxon>Stenosarchaea group</taxon>
        <taxon>Halobacteria</taxon>
        <taxon>Halobacteriales</taxon>
        <taxon>Halorubellaceae</taxon>
        <taxon>Haloarchaeobius</taxon>
    </lineage>
</organism>
<dbReference type="InterPro" id="IPR008930">
    <property type="entry name" value="Terpenoid_cyclase/PrenylTrfase"/>
</dbReference>
<protein>
    <submittedName>
        <fullName evidence="2">Antibiotic ABC transporter permease</fullName>
    </submittedName>
</protein>
<sequence length="455" mass="51867">MQFDEIPWLDVQRRSSTAPTSSTEQANESTAGSRPEATVHPTDRYLSVLESTLEYARQRDYVGPDYGDGMSSALLQALPVENRWLNIAVQETVKRAPVDVRPLLRVEPRRNYKGGALFSMANLNYHELLAERDAAREPDFDPLAETKRLADWLVEERCTGYSGFCGGHRHEIQHFHTKGVPNDPDIVSTAYAVKALLRAAHLDEEYAEIARTATSFLVDELNYREVPEGAKIDYHLNHPDDSYTLNSAALGARMLVDLYAYFGDDELRERATKILDHVAAHQTERGGWPYRIPTSASHLSMDSHHNGFIIESFQRYRDIVDSDRYADTLSSALEFYRTDLFELDGAPNFDEKNAYPRDIHASTQGILVFTYEGDLELADRILRWVLANLQAAEGQFYYRKYRHHTKRVTLMRWCQGWMAYALSEFLLAKTDRSRIGSASNRLGSGNDRSATDIER</sequence>